<dbReference type="InterPro" id="IPR000873">
    <property type="entry name" value="AMP-dep_synth/lig_dom"/>
</dbReference>
<comment type="caution">
    <text evidence="8">The sequence shown here is derived from an EMBL/GenBank/DDBJ whole genome shotgun (WGS) entry which is preliminary data.</text>
</comment>
<dbReference type="GO" id="GO:0016020">
    <property type="term" value="C:membrane"/>
    <property type="evidence" value="ECO:0007669"/>
    <property type="project" value="TreeGrafter"/>
</dbReference>
<accession>A0A2V1KDH2</accession>
<feature type="domain" description="AMP-dependent synthetase/ligase" evidence="7">
    <location>
        <begin position="32"/>
        <end position="430"/>
    </location>
</feature>
<protein>
    <recommendedName>
        <fullName evidence="6">Acyl-CoA synthetase</fullName>
    </recommendedName>
</protein>
<dbReference type="InterPro" id="IPR042099">
    <property type="entry name" value="ANL_N_sf"/>
</dbReference>
<dbReference type="PANTHER" id="PTHR43272:SF32">
    <property type="entry name" value="AMP-DEPENDENT SYNTHETASE_LIGASE DOMAIN-CONTAINING PROTEIN"/>
    <property type="match status" value="1"/>
</dbReference>
<evidence type="ECO:0000313" key="8">
    <source>
        <dbReference type="EMBL" id="PWF27681.1"/>
    </source>
</evidence>
<dbReference type="PANTHER" id="PTHR43272">
    <property type="entry name" value="LONG-CHAIN-FATTY-ACID--COA LIGASE"/>
    <property type="match status" value="1"/>
</dbReference>
<keyword evidence="2 8" id="KW-0436">Ligase</keyword>
<dbReference type="SUPFAM" id="SSF56801">
    <property type="entry name" value="Acetyl-CoA synthetase-like"/>
    <property type="match status" value="1"/>
</dbReference>
<evidence type="ECO:0000259" key="7">
    <source>
        <dbReference type="Pfam" id="PF00501"/>
    </source>
</evidence>
<keyword evidence="4" id="KW-0443">Lipid metabolism</keyword>
<comment type="similarity">
    <text evidence="1">Belongs to the ATP-dependent AMP-binding enzyme family.</text>
</comment>
<evidence type="ECO:0000256" key="3">
    <source>
        <dbReference type="ARBA" id="ARBA00022832"/>
    </source>
</evidence>
<dbReference type="Pfam" id="PF00501">
    <property type="entry name" value="AMP-binding"/>
    <property type="match status" value="1"/>
</dbReference>
<dbReference type="GO" id="GO:0004467">
    <property type="term" value="F:long-chain fatty acid-CoA ligase activity"/>
    <property type="evidence" value="ECO:0007669"/>
    <property type="project" value="UniProtKB-EC"/>
</dbReference>
<dbReference type="PROSITE" id="PS00455">
    <property type="entry name" value="AMP_BINDING"/>
    <property type="match status" value="1"/>
</dbReference>
<evidence type="ECO:0000256" key="5">
    <source>
        <dbReference type="ARBA" id="ARBA00024484"/>
    </source>
</evidence>
<dbReference type="OrthoDB" id="9803968at2"/>
<keyword evidence="9" id="KW-1185">Reference proteome</keyword>
<evidence type="ECO:0000256" key="4">
    <source>
        <dbReference type="ARBA" id="ARBA00023098"/>
    </source>
</evidence>
<evidence type="ECO:0000256" key="6">
    <source>
        <dbReference type="ARBA" id="ARBA00032875"/>
    </source>
</evidence>
<evidence type="ECO:0000256" key="1">
    <source>
        <dbReference type="ARBA" id="ARBA00006432"/>
    </source>
</evidence>
<dbReference type="InterPro" id="IPR020845">
    <property type="entry name" value="AMP-binding_CS"/>
</dbReference>
<dbReference type="Proteomes" id="UP000245283">
    <property type="component" value="Unassembled WGS sequence"/>
</dbReference>
<name>A0A2V1KDH2_9ACTO</name>
<organism evidence="8 9">
    <name type="scientific">Ancrocorticia populi</name>
    <dbReference type="NCBI Taxonomy" id="2175228"/>
    <lineage>
        <taxon>Bacteria</taxon>
        <taxon>Bacillati</taxon>
        <taxon>Actinomycetota</taxon>
        <taxon>Actinomycetes</taxon>
        <taxon>Actinomycetales</taxon>
        <taxon>Actinomycetaceae</taxon>
        <taxon>Ancrocorticia</taxon>
    </lineage>
</organism>
<gene>
    <name evidence="8" type="ORF">DD236_04720</name>
</gene>
<dbReference type="Gene3D" id="3.30.300.30">
    <property type="match status" value="1"/>
</dbReference>
<dbReference type="Gene3D" id="3.40.50.12780">
    <property type="entry name" value="N-terminal domain of ligase-like"/>
    <property type="match status" value="1"/>
</dbReference>
<keyword evidence="3" id="KW-0276">Fatty acid metabolism</keyword>
<evidence type="ECO:0000313" key="9">
    <source>
        <dbReference type="Proteomes" id="UP000245283"/>
    </source>
</evidence>
<evidence type="ECO:0000256" key="2">
    <source>
        <dbReference type="ARBA" id="ARBA00022598"/>
    </source>
</evidence>
<comment type="catalytic activity">
    <reaction evidence="5">
        <text>a long-chain fatty acid + ATP + CoA = a long-chain fatty acyl-CoA + AMP + diphosphate</text>
        <dbReference type="Rhea" id="RHEA:15421"/>
        <dbReference type="ChEBI" id="CHEBI:30616"/>
        <dbReference type="ChEBI" id="CHEBI:33019"/>
        <dbReference type="ChEBI" id="CHEBI:57287"/>
        <dbReference type="ChEBI" id="CHEBI:57560"/>
        <dbReference type="ChEBI" id="CHEBI:83139"/>
        <dbReference type="ChEBI" id="CHEBI:456215"/>
        <dbReference type="EC" id="6.2.1.3"/>
    </reaction>
    <physiologicalReaction direction="left-to-right" evidence="5">
        <dbReference type="Rhea" id="RHEA:15422"/>
    </physiologicalReaction>
</comment>
<dbReference type="Pfam" id="PF23562">
    <property type="entry name" value="AMP-binding_C_3"/>
    <property type="match status" value="1"/>
</dbReference>
<reference evidence="9" key="1">
    <citation type="submission" date="2018-05" db="EMBL/GenBank/DDBJ databases">
        <authorList>
            <person name="Li Y."/>
        </authorList>
    </citation>
    <scope>NUCLEOTIDE SEQUENCE [LARGE SCALE GENOMIC DNA]</scope>
    <source>
        <strain evidence="9">sk1b4</strain>
    </source>
</reference>
<dbReference type="CDD" id="cd05907">
    <property type="entry name" value="VL_LC_FACS_like"/>
    <property type="match status" value="1"/>
</dbReference>
<dbReference type="EMBL" id="QETB01000001">
    <property type="protein sequence ID" value="PWF27681.1"/>
    <property type="molecule type" value="Genomic_DNA"/>
</dbReference>
<dbReference type="AlphaFoldDB" id="A0A2V1KDH2"/>
<dbReference type="InterPro" id="IPR045851">
    <property type="entry name" value="AMP-bd_C_sf"/>
</dbReference>
<proteinExistence type="inferred from homology"/>
<sequence>MRLSQGGTVKDPWREAATVTLEPHKTIPWMIEHRLKNRPDDVCIEKKSRFGSRWLPVTISEFHTDAHRISRGLIGLGLRPGDSLAIFAATSYEWSLIDVAALSVGIVVVPIYESDSAEQIRWILEDSEVKLVITDTAAHAGLVESVRTEGLLSTVILDDDGLSSIYQAGNDVQPSVADGYRAALTSDSLATIIYTSGTTGQPKGVELTHGNFVFSTLTIMKSERELINEPGTRVLLFLPLAHIMARIVFFYGLCSKGRIGHVGGTANLIADIGTFKPTALLVVPRVMEKLYNAAEAKSGGGTKLKIFRWAMKIAEQNSRRKHHGLVFRAERLIANKLVWSKLTELLGKDCRFAVSAGAPMGKRLGHVFRGIGLTVIEAYGLTETTGPATANRPGHFVMGTVGQPIPGTAVKLSETGEVYLAGPHIMPGYHRNPEATAEVLDADGWFRTGDVGTIDKHGFLTITGRQKELIVTAGGKNVAPAVLEDKLRGHPLVSQVVVVGDQRPFVGALITVDAEMLPGWLASHELPAMGVNEAARDPEVLAALQRAIDRTNAQVSRAESIRKFTIVPGDFTEDNGLLTPSLKVKRERVLERYGALINELYEDNRKEK</sequence>